<evidence type="ECO:0000313" key="2">
    <source>
        <dbReference type="EMBL" id="KAL3312178.1"/>
    </source>
</evidence>
<dbReference type="EMBL" id="JBJKFK010001815">
    <property type="protein sequence ID" value="KAL3312178.1"/>
    <property type="molecule type" value="Genomic_DNA"/>
</dbReference>
<feature type="signal peptide" evidence="1">
    <location>
        <begin position="1"/>
        <end position="25"/>
    </location>
</feature>
<protein>
    <submittedName>
        <fullName evidence="2">Uncharacterized protein</fullName>
    </submittedName>
</protein>
<dbReference type="Proteomes" id="UP001626550">
    <property type="component" value="Unassembled WGS sequence"/>
</dbReference>
<reference evidence="2 3" key="1">
    <citation type="submission" date="2024-11" db="EMBL/GenBank/DDBJ databases">
        <title>Adaptive evolution of stress response genes in parasites aligns with host niche diversity.</title>
        <authorList>
            <person name="Hahn C."/>
            <person name="Resl P."/>
        </authorList>
    </citation>
    <scope>NUCLEOTIDE SEQUENCE [LARGE SCALE GENOMIC DNA]</scope>
    <source>
        <strain evidence="2">EGGRZ-B1_66</strain>
        <tissue evidence="2">Body</tissue>
    </source>
</reference>
<sequence length="71" mass="7986">MPACKAKLIPIFLGLLLSIVVCSLAQEWSNEGLDYALPILPPGFKFKSKRDQVNYYKVVDLLMNAFGRARL</sequence>
<dbReference type="AlphaFoldDB" id="A0ABD2PYK6"/>
<feature type="chain" id="PRO_5044841849" evidence="1">
    <location>
        <begin position="26"/>
        <end position="71"/>
    </location>
</feature>
<gene>
    <name evidence="2" type="ORF">Ciccas_009234</name>
</gene>
<proteinExistence type="predicted"/>
<comment type="caution">
    <text evidence="2">The sequence shown here is derived from an EMBL/GenBank/DDBJ whole genome shotgun (WGS) entry which is preliminary data.</text>
</comment>
<name>A0ABD2PYK6_9PLAT</name>
<accession>A0ABD2PYK6</accession>
<organism evidence="2 3">
    <name type="scientific">Cichlidogyrus casuarinus</name>
    <dbReference type="NCBI Taxonomy" id="1844966"/>
    <lineage>
        <taxon>Eukaryota</taxon>
        <taxon>Metazoa</taxon>
        <taxon>Spiralia</taxon>
        <taxon>Lophotrochozoa</taxon>
        <taxon>Platyhelminthes</taxon>
        <taxon>Monogenea</taxon>
        <taxon>Monopisthocotylea</taxon>
        <taxon>Dactylogyridea</taxon>
        <taxon>Ancyrocephalidae</taxon>
        <taxon>Cichlidogyrus</taxon>
    </lineage>
</organism>
<keyword evidence="3" id="KW-1185">Reference proteome</keyword>
<evidence type="ECO:0000256" key="1">
    <source>
        <dbReference type="SAM" id="SignalP"/>
    </source>
</evidence>
<keyword evidence="1" id="KW-0732">Signal</keyword>
<evidence type="ECO:0000313" key="3">
    <source>
        <dbReference type="Proteomes" id="UP001626550"/>
    </source>
</evidence>